<evidence type="ECO:0000313" key="1">
    <source>
        <dbReference type="EMBL" id="MBC5724001.1"/>
    </source>
</evidence>
<accession>A0A923LRM1</accession>
<gene>
    <name evidence="1" type="ORF">H8S45_00735</name>
</gene>
<name>A0A923LRM1_9FIRM</name>
<protein>
    <submittedName>
        <fullName evidence="1">Uncharacterized protein</fullName>
    </submittedName>
</protein>
<dbReference type="AlphaFoldDB" id="A0A923LRM1"/>
<organism evidence="1 2">
    <name type="scientific">Agathobaculum faecis</name>
    <dbReference type="NCBI Taxonomy" id="2763013"/>
    <lineage>
        <taxon>Bacteria</taxon>
        <taxon>Bacillati</taxon>
        <taxon>Bacillota</taxon>
        <taxon>Clostridia</taxon>
        <taxon>Eubacteriales</taxon>
        <taxon>Butyricicoccaceae</taxon>
        <taxon>Agathobaculum</taxon>
    </lineage>
</organism>
<proteinExistence type="predicted"/>
<dbReference type="EMBL" id="JACOPL010000001">
    <property type="protein sequence ID" value="MBC5724001.1"/>
    <property type="molecule type" value="Genomic_DNA"/>
</dbReference>
<dbReference type="Proteomes" id="UP000606499">
    <property type="component" value="Unassembled WGS sequence"/>
</dbReference>
<dbReference type="RefSeq" id="WP_174887835.1">
    <property type="nucleotide sequence ID" value="NZ_JACOPL010000001.1"/>
</dbReference>
<keyword evidence="2" id="KW-1185">Reference proteome</keyword>
<reference evidence="1" key="1">
    <citation type="submission" date="2020-08" db="EMBL/GenBank/DDBJ databases">
        <title>Genome public.</title>
        <authorList>
            <person name="Liu C."/>
            <person name="Sun Q."/>
        </authorList>
    </citation>
    <scope>NUCLEOTIDE SEQUENCE</scope>
    <source>
        <strain evidence="1">NSJ-28</strain>
    </source>
</reference>
<comment type="caution">
    <text evidence="1">The sequence shown here is derived from an EMBL/GenBank/DDBJ whole genome shotgun (WGS) entry which is preliminary data.</text>
</comment>
<sequence>MTFEIPLVDALSIQADCMYLSDLRYLDKWQRVRLARILEQLPADAASLEEWNNALQYLAQQPPEETAAAARERLIQSSSSLNRGGTSLGTLCPQAMTKEKQEDFTTRKSEYCHACCVQSWLLGFLNDCLGSRAHGTIWRYRRLPTAMISTAREMCMSIGPS</sequence>
<evidence type="ECO:0000313" key="2">
    <source>
        <dbReference type="Proteomes" id="UP000606499"/>
    </source>
</evidence>